<proteinExistence type="predicted"/>
<keyword evidence="4" id="KW-1185">Reference proteome</keyword>
<dbReference type="SUPFAM" id="SSF48264">
    <property type="entry name" value="Cytochrome P450"/>
    <property type="match status" value="1"/>
</dbReference>
<dbReference type="GO" id="GO:0020037">
    <property type="term" value="F:heme binding"/>
    <property type="evidence" value="ECO:0007669"/>
    <property type="project" value="InterPro"/>
</dbReference>
<dbReference type="AlphaFoldDB" id="A0A9J6FGK8"/>
<dbReference type="OrthoDB" id="6419533at2759"/>
<organism evidence="3 4">
    <name type="scientific">Haemaphysalis longicornis</name>
    <name type="common">Bush tick</name>
    <dbReference type="NCBI Taxonomy" id="44386"/>
    <lineage>
        <taxon>Eukaryota</taxon>
        <taxon>Metazoa</taxon>
        <taxon>Ecdysozoa</taxon>
        <taxon>Arthropoda</taxon>
        <taxon>Chelicerata</taxon>
        <taxon>Arachnida</taxon>
        <taxon>Acari</taxon>
        <taxon>Parasitiformes</taxon>
        <taxon>Ixodida</taxon>
        <taxon>Ixodoidea</taxon>
        <taxon>Ixodidae</taxon>
        <taxon>Haemaphysalinae</taxon>
        <taxon>Haemaphysalis</taxon>
    </lineage>
</organism>
<dbReference type="GO" id="GO:0004497">
    <property type="term" value="F:monooxygenase activity"/>
    <property type="evidence" value="ECO:0007669"/>
    <property type="project" value="UniProtKB-KW"/>
</dbReference>
<dbReference type="EMBL" id="JABSTR010000003">
    <property type="protein sequence ID" value="KAH9365446.1"/>
    <property type="molecule type" value="Genomic_DNA"/>
</dbReference>
<dbReference type="VEuPathDB" id="VectorBase:HLOH_052852"/>
<evidence type="ECO:0000256" key="1">
    <source>
        <dbReference type="ARBA" id="ARBA00023033"/>
    </source>
</evidence>
<comment type="caution">
    <text evidence="3">The sequence shown here is derived from an EMBL/GenBank/DDBJ whole genome shotgun (WGS) entry which is preliminary data.</text>
</comment>
<dbReference type="GO" id="GO:0005506">
    <property type="term" value="F:iron ion binding"/>
    <property type="evidence" value="ECO:0007669"/>
    <property type="project" value="InterPro"/>
</dbReference>
<protein>
    <submittedName>
        <fullName evidence="3">Uncharacterized protein</fullName>
    </submittedName>
</protein>
<evidence type="ECO:0000313" key="4">
    <source>
        <dbReference type="Proteomes" id="UP000821853"/>
    </source>
</evidence>
<keyword evidence="1" id="KW-0503">Monooxygenase</keyword>
<keyword evidence="1" id="KW-0560">Oxidoreductase</keyword>
<sequence length="100" mass="11189">MAPQASMERGTWKNQSSLQVMPSLHDSQRQFIEVLGASADNGTEVNINQLCERLTFDVISKTAFGIDTEVQKNPDNPFFQTAITVFPNITDETAYHIGRK</sequence>
<gene>
    <name evidence="3" type="ORF">HPB48_008898</name>
</gene>
<dbReference type="InterPro" id="IPR036396">
    <property type="entry name" value="Cyt_P450_sf"/>
</dbReference>
<dbReference type="Gene3D" id="1.10.630.10">
    <property type="entry name" value="Cytochrome P450"/>
    <property type="match status" value="1"/>
</dbReference>
<dbReference type="GO" id="GO:0016705">
    <property type="term" value="F:oxidoreductase activity, acting on paired donors, with incorporation or reduction of molecular oxygen"/>
    <property type="evidence" value="ECO:0007669"/>
    <property type="project" value="InterPro"/>
</dbReference>
<reference evidence="3 4" key="1">
    <citation type="journal article" date="2020" name="Cell">
        <title>Large-Scale Comparative Analyses of Tick Genomes Elucidate Their Genetic Diversity and Vector Capacities.</title>
        <authorList>
            <consortium name="Tick Genome and Microbiome Consortium (TIGMIC)"/>
            <person name="Jia N."/>
            <person name="Wang J."/>
            <person name="Shi W."/>
            <person name="Du L."/>
            <person name="Sun Y."/>
            <person name="Zhan W."/>
            <person name="Jiang J.F."/>
            <person name="Wang Q."/>
            <person name="Zhang B."/>
            <person name="Ji P."/>
            <person name="Bell-Sakyi L."/>
            <person name="Cui X.M."/>
            <person name="Yuan T.T."/>
            <person name="Jiang B.G."/>
            <person name="Yang W.F."/>
            <person name="Lam T.T."/>
            <person name="Chang Q.C."/>
            <person name="Ding S.J."/>
            <person name="Wang X.J."/>
            <person name="Zhu J.G."/>
            <person name="Ruan X.D."/>
            <person name="Zhao L."/>
            <person name="Wei J.T."/>
            <person name="Ye R.Z."/>
            <person name="Que T.C."/>
            <person name="Du C.H."/>
            <person name="Zhou Y.H."/>
            <person name="Cheng J.X."/>
            <person name="Dai P.F."/>
            <person name="Guo W.B."/>
            <person name="Han X.H."/>
            <person name="Huang E.J."/>
            <person name="Li L.F."/>
            <person name="Wei W."/>
            <person name="Gao Y.C."/>
            <person name="Liu J.Z."/>
            <person name="Shao H.Z."/>
            <person name="Wang X."/>
            <person name="Wang C.C."/>
            <person name="Yang T.C."/>
            <person name="Huo Q.B."/>
            <person name="Li W."/>
            <person name="Chen H.Y."/>
            <person name="Chen S.E."/>
            <person name="Zhou L.G."/>
            <person name="Ni X.B."/>
            <person name="Tian J.H."/>
            <person name="Sheng Y."/>
            <person name="Liu T."/>
            <person name="Pan Y.S."/>
            <person name="Xia L.Y."/>
            <person name="Li J."/>
            <person name="Zhao F."/>
            <person name="Cao W.C."/>
        </authorList>
    </citation>
    <scope>NUCLEOTIDE SEQUENCE [LARGE SCALE GENOMIC DNA]</scope>
    <source>
        <strain evidence="3">HaeL-2018</strain>
    </source>
</reference>
<accession>A0A9J6FGK8</accession>
<evidence type="ECO:0000256" key="2">
    <source>
        <dbReference type="SAM" id="MobiDB-lite"/>
    </source>
</evidence>
<evidence type="ECO:0000313" key="3">
    <source>
        <dbReference type="EMBL" id="KAH9365446.1"/>
    </source>
</evidence>
<name>A0A9J6FGK8_HAELO</name>
<dbReference type="Proteomes" id="UP000821853">
    <property type="component" value="Unassembled WGS sequence"/>
</dbReference>
<feature type="region of interest" description="Disordered" evidence="2">
    <location>
        <begin position="1"/>
        <end position="21"/>
    </location>
</feature>